<keyword evidence="2" id="KW-1185">Reference proteome</keyword>
<dbReference type="EMBL" id="AP013061">
    <property type="protein sequence ID" value="BAN28022.1"/>
    <property type="molecule type" value="Genomic_DNA"/>
</dbReference>
<organism evidence="1 2">
    <name type="scientific">Caballeronia insecticola</name>
    <dbReference type="NCBI Taxonomy" id="758793"/>
    <lineage>
        <taxon>Bacteria</taxon>
        <taxon>Pseudomonadati</taxon>
        <taxon>Pseudomonadota</taxon>
        <taxon>Betaproteobacteria</taxon>
        <taxon>Burkholderiales</taxon>
        <taxon>Burkholderiaceae</taxon>
        <taxon>Caballeronia</taxon>
    </lineage>
</organism>
<dbReference type="HOGENOM" id="CLU_3325525_0_0_4"/>
<sequence>MVVWNLNKYVGATAKICIGKWPDFFLFFYRSRPCLTGV</sequence>
<evidence type="ECO:0000313" key="2">
    <source>
        <dbReference type="Proteomes" id="UP000013966"/>
    </source>
</evidence>
<reference evidence="1 2" key="1">
    <citation type="journal article" date="2013" name="Genome Announc.">
        <title>Complete Genome Sequence of Burkholderia sp. Strain RPE64, Bacterial Symbiont of the Bean Bug Riptortus pedestris.</title>
        <authorList>
            <person name="Shibata T.F."/>
            <person name="Maeda T."/>
            <person name="Nikoh N."/>
            <person name="Yamaguchi K."/>
            <person name="Oshima K."/>
            <person name="Hattori M."/>
            <person name="Nishiyama T."/>
            <person name="Hasebe M."/>
            <person name="Fukatsu T."/>
            <person name="Kikuchi Y."/>
            <person name="Shigenobu S."/>
        </authorList>
    </citation>
    <scope>NUCLEOTIDE SEQUENCE [LARGE SCALE GENOMIC DNA]</scope>
    <source>
        <plasmid evidence="1 2">p1</plasmid>
    </source>
</reference>
<dbReference type="Proteomes" id="UP000013966">
    <property type="component" value="Plasmid p1"/>
</dbReference>
<accession>R4X599</accession>
<geneLocation type="plasmid" evidence="1 2">
    <name>p1</name>
</geneLocation>
<proteinExistence type="predicted"/>
<gene>
    <name evidence="1" type="ORF">BRPE64_DCDS10860</name>
</gene>
<keyword evidence="1" id="KW-0614">Plasmid</keyword>
<reference evidence="1 2" key="2">
    <citation type="journal article" date="2018" name="Int. J. Syst. Evol. Microbiol.">
        <title>Burkholderia insecticola sp. nov., a gut symbiotic bacterium of the bean bug Riptortus pedestris.</title>
        <authorList>
            <person name="Takeshita K."/>
            <person name="Tamaki H."/>
            <person name="Ohbayashi T."/>
            <person name="Meng X.-Y."/>
            <person name="Sone T."/>
            <person name="Mitani Y."/>
            <person name="Peeters C."/>
            <person name="Kikuchi Y."/>
            <person name="Vandamme P."/>
        </authorList>
    </citation>
    <scope>NUCLEOTIDE SEQUENCE [LARGE SCALE GENOMIC DNA]</scope>
    <source>
        <strain evidence="1">RPE64</strain>
        <plasmid evidence="1 2">p1</plasmid>
    </source>
</reference>
<evidence type="ECO:0000313" key="1">
    <source>
        <dbReference type="EMBL" id="BAN28022.1"/>
    </source>
</evidence>
<name>R4X599_9BURK</name>
<dbReference type="KEGG" id="buo:BRPE64_DCDS10860"/>
<dbReference type="AlphaFoldDB" id="R4X599"/>
<protein>
    <submittedName>
        <fullName evidence="1">Uncharacterized protein</fullName>
    </submittedName>
</protein>